<dbReference type="STRING" id="406327.Mevan_0033"/>
<evidence type="ECO:0000259" key="1">
    <source>
        <dbReference type="PROSITE" id="PS51502"/>
    </source>
</evidence>
<dbReference type="PROSITE" id="PS51502">
    <property type="entry name" value="S_R_A_B_BARREL"/>
    <property type="match status" value="1"/>
</dbReference>
<dbReference type="PANTHER" id="PTHR37832:SF1">
    <property type="entry name" value="STRESS-RESPONSE A_B BARREL DOMAIN-CONTAINING PROTEIN"/>
    <property type="match status" value="1"/>
</dbReference>
<dbReference type="InterPro" id="IPR011008">
    <property type="entry name" value="Dimeric_a/b-barrel"/>
</dbReference>
<gene>
    <name evidence="2" type="ordered locus">Mevan_0033</name>
</gene>
<dbReference type="GeneID" id="5325661"/>
<proteinExistence type="predicted"/>
<dbReference type="RefSeq" id="WP_011971852.1">
    <property type="nucleotide sequence ID" value="NC_009634.1"/>
</dbReference>
<reference evidence="2" key="1">
    <citation type="submission" date="2007-06" db="EMBL/GenBank/DDBJ databases">
        <title>Complete sequence of Methanococcus vannielii SB.</title>
        <authorList>
            <consortium name="US DOE Joint Genome Institute"/>
            <person name="Copeland A."/>
            <person name="Lucas S."/>
            <person name="Lapidus A."/>
            <person name="Barry K."/>
            <person name="Glavina del Rio T."/>
            <person name="Dalin E."/>
            <person name="Tice H."/>
            <person name="Pitluck S."/>
            <person name="Chain P."/>
            <person name="Malfatti S."/>
            <person name="Shin M."/>
            <person name="Vergez L."/>
            <person name="Schmutz J."/>
            <person name="Larimer F."/>
            <person name="Land M."/>
            <person name="Hauser L."/>
            <person name="Kyrpides N."/>
            <person name="Anderson I."/>
            <person name="Sieprawska-Lupa M."/>
            <person name="Whitman W.B."/>
            <person name="Richardson P."/>
        </authorList>
    </citation>
    <scope>NUCLEOTIDE SEQUENCE [LARGE SCALE GENOMIC DNA]</scope>
    <source>
        <strain evidence="2">SB</strain>
    </source>
</reference>
<keyword evidence="3" id="KW-1185">Reference proteome</keyword>
<dbReference type="SMART" id="SM00886">
    <property type="entry name" value="Dabb"/>
    <property type="match status" value="1"/>
</dbReference>
<dbReference type="Pfam" id="PF07876">
    <property type="entry name" value="Dabb"/>
    <property type="match status" value="1"/>
</dbReference>
<feature type="domain" description="Stress-response A/B barrel" evidence="1">
    <location>
        <begin position="2"/>
        <end position="98"/>
    </location>
</feature>
<dbReference type="InterPro" id="IPR013097">
    <property type="entry name" value="Dabb"/>
</dbReference>
<protein>
    <submittedName>
        <fullName evidence="2">Stress responsive alpha-beta barrel domain protein</fullName>
    </submittedName>
</protein>
<dbReference type="OrthoDB" id="145152at2157"/>
<organism evidence="2 3">
    <name type="scientific">Methanococcus vannielii (strain ATCC 35089 / DSM 1224 / JCM 13029 / OCM 148 / SB)</name>
    <dbReference type="NCBI Taxonomy" id="406327"/>
    <lineage>
        <taxon>Archaea</taxon>
        <taxon>Methanobacteriati</taxon>
        <taxon>Methanobacteriota</taxon>
        <taxon>Methanomada group</taxon>
        <taxon>Methanococci</taxon>
        <taxon>Methanococcales</taxon>
        <taxon>Methanococcaceae</taxon>
        <taxon>Methanococcus</taxon>
    </lineage>
</organism>
<name>A6UN76_METVS</name>
<accession>A6UN76</accession>
<evidence type="ECO:0000313" key="2">
    <source>
        <dbReference type="EMBL" id="ABR53948.1"/>
    </source>
</evidence>
<dbReference type="KEGG" id="mvn:Mevan_0033"/>
<evidence type="ECO:0000313" key="3">
    <source>
        <dbReference type="Proteomes" id="UP000001107"/>
    </source>
</evidence>
<dbReference type="AlphaFoldDB" id="A6UN76"/>
<dbReference type="Proteomes" id="UP000001107">
    <property type="component" value="Chromosome"/>
</dbReference>
<dbReference type="eggNOG" id="arCOG05108">
    <property type="taxonomic scope" value="Archaea"/>
</dbReference>
<sequence>MIKHVVMWKLKDEKSKKTKFENAKLIKSRLENLQNIISEIKYIEVGINLENFENNHDVVLISEFESLTALEIYQKHESHLEVSKFVKSITELRTAVDFEF</sequence>
<dbReference type="SUPFAM" id="SSF54909">
    <property type="entry name" value="Dimeric alpha+beta barrel"/>
    <property type="match status" value="1"/>
</dbReference>
<dbReference type="Gene3D" id="3.30.70.100">
    <property type="match status" value="1"/>
</dbReference>
<dbReference type="EMBL" id="CP000742">
    <property type="protein sequence ID" value="ABR53948.1"/>
    <property type="molecule type" value="Genomic_DNA"/>
</dbReference>
<dbReference type="HOGENOM" id="CLU_080664_3_0_2"/>
<dbReference type="PANTHER" id="PTHR37832">
    <property type="entry name" value="BLL2683 PROTEIN"/>
    <property type="match status" value="1"/>
</dbReference>